<dbReference type="RefSeq" id="WP_173147575.1">
    <property type="nucleotide sequence ID" value="NZ_CP053985.1"/>
</dbReference>
<name>A0A7D4I3U5_9BURK</name>
<evidence type="ECO:0000313" key="6">
    <source>
        <dbReference type="EMBL" id="QKH38336.1"/>
    </source>
</evidence>
<dbReference type="GO" id="GO:0005829">
    <property type="term" value="C:cytosol"/>
    <property type="evidence" value="ECO:0007669"/>
    <property type="project" value="TreeGrafter"/>
</dbReference>
<dbReference type="GO" id="GO:0003700">
    <property type="term" value="F:DNA-binding transcription factor activity"/>
    <property type="evidence" value="ECO:0007669"/>
    <property type="project" value="InterPro"/>
</dbReference>
<dbReference type="KEGG" id="apes:FOC84_26725"/>
<dbReference type="SUPFAM" id="SSF53850">
    <property type="entry name" value="Periplasmic binding protein-like II"/>
    <property type="match status" value="1"/>
</dbReference>
<dbReference type="PANTHER" id="PTHR30419">
    <property type="entry name" value="HTH-TYPE TRANSCRIPTIONAL REGULATOR YBHD"/>
    <property type="match status" value="1"/>
</dbReference>
<dbReference type="Proteomes" id="UP000500970">
    <property type="component" value="Chromosome"/>
</dbReference>
<keyword evidence="4" id="KW-0804">Transcription</keyword>
<reference evidence="6 7" key="1">
    <citation type="submission" date="2020-05" db="EMBL/GenBank/DDBJ databases">
        <title>FDA dAtabase for Regulatory Grade micrObial Sequences (FDA-ARGOS): Supporting development and validation of Infectious Disease Dx tests.</title>
        <authorList>
            <person name="Sproer C."/>
            <person name="Gronow S."/>
            <person name="Severitt S."/>
            <person name="Schroder I."/>
            <person name="Tallon L."/>
            <person name="Sadzewicz L."/>
            <person name="Zhao X."/>
            <person name="Vavikolanu K."/>
            <person name="Mehta A."/>
            <person name="Aluvathingal J."/>
            <person name="Nadendla S."/>
            <person name="Myers T."/>
            <person name="Yan Y."/>
            <person name="Sichtig H."/>
        </authorList>
    </citation>
    <scope>NUCLEOTIDE SEQUENCE [LARGE SCALE GENOMIC DNA]</scope>
    <source>
        <strain evidence="6 7">FDAARGOS_790</strain>
    </source>
</reference>
<organism evidence="6 7">
    <name type="scientific">Achromobacter pestifer</name>
    <dbReference type="NCBI Taxonomy" id="1353889"/>
    <lineage>
        <taxon>Bacteria</taxon>
        <taxon>Pseudomonadati</taxon>
        <taxon>Pseudomonadota</taxon>
        <taxon>Betaproteobacteria</taxon>
        <taxon>Burkholderiales</taxon>
        <taxon>Alcaligenaceae</taxon>
        <taxon>Achromobacter</taxon>
    </lineage>
</organism>
<sequence length="293" mass="31104">MKLEHLRMFMAVVDAGELAQAGDRVGRTPAALSMTLKQLESELGGPLFEGERKIRLSPLGLYVRAQAQRAIAEFDSAVAHMVRYASGALGTAKVAAVPSAAIRLLPQVIGSMRRQYPQVRVDLRDIDSAAVGKAVADGEVDFGIATLPAPLPGIVTEPLFEDRFVLVCPAGHRLTKLRRDARWRDIDAVEFIANGLCARFDSAEVAALVDASLLTVRNTTSLLTFVEQGFGVTILPALAVTASAKLAIVPLADQSAVRSLEVLTRGGETLSPAAQALLGLTRGVAAELALTWS</sequence>
<evidence type="ECO:0000256" key="3">
    <source>
        <dbReference type="ARBA" id="ARBA00023125"/>
    </source>
</evidence>
<dbReference type="PROSITE" id="PS50931">
    <property type="entry name" value="HTH_LYSR"/>
    <property type="match status" value="1"/>
</dbReference>
<evidence type="ECO:0000313" key="7">
    <source>
        <dbReference type="Proteomes" id="UP000500970"/>
    </source>
</evidence>
<keyword evidence="3" id="KW-0238">DNA-binding</keyword>
<accession>A0A7D4I3U5</accession>
<dbReference type="InterPro" id="IPR036390">
    <property type="entry name" value="WH_DNA-bd_sf"/>
</dbReference>
<feature type="domain" description="HTH lysR-type" evidence="5">
    <location>
        <begin position="1"/>
        <end position="57"/>
    </location>
</feature>
<dbReference type="AlphaFoldDB" id="A0A7D4I3U5"/>
<dbReference type="GO" id="GO:0003677">
    <property type="term" value="F:DNA binding"/>
    <property type="evidence" value="ECO:0007669"/>
    <property type="project" value="UniProtKB-KW"/>
</dbReference>
<dbReference type="SUPFAM" id="SSF46785">
    <property type="entry name" value="Winged helix' DNA-binding domain"/>
    <property type="match status" value="1"/>
</dbReference>
<keyword evidence="7" id="KW-1185">Reference proteome</keyword>
<dbReference type="CDD" id="cd08440">
    <property type="entry name" value="PBP2_LTTR_like_4"/>
    <property type="match status" value="1"/>
</dbReference>
<dbReference type="Gene3D" id="1.10.10.10">
    <property type="entry name" value="Winged helix-like DNA-binding domain superfamily/Winged helix DNA-binding domain"/>
    <property type="match status" value="1"/>
</dbReference>
<comment type="similarity">
    <text evidence="1">Belongs to the LysR transcriptional regulatory family.</text>
</comment>
<dbReference type="InterPro" id="IPR005119">
    <property type="entry name" value="LysR_subst-bd"/>
</dbReference>
<gene>
    <name evidence="6" type="ORF">FOC84_26725</name>
</gene>
<dbReference type="InterPro" id="IPR036388">
    <property type="entry name" value="WH-like_DNA-bd_sf"/>
</dbReference>
<dbReference type="EMBL" id="CP053985">
    <property type="protein sequence ID" value="QKH38336.1"/>
    <property type="molecule type" value="Genomic_DNA"/>
</dbReference>
<dbReference type="InterPro" id="IPR050950">
    <property type="entry name" value="HTH-type_LysR_regulators"/>
</dbReference>
<evidence type="ECO:0000259" key="5">
    <source>
        <dbReference type="PROSITE" id="PS50931"/>
    </source>
</evidence>
<dbReference type="Gene3D" id="3.40.190.10">
    <property type="entry name" value="Periplasmic binding protein-like II"/>
    <property type="match status" value="2"/>
</dbReference>
<proteinExistence type="inferred from homology"/>
<protein>
    <submittedName>
        <fullName evidence="6">LysR family transcriptional regulator</fullName>
    </submittedName>
</protein>
<keyword evidence="2" id="KW-0805">Transcription regulation</keyword>
<evidence type="ECO:0000256" key="2">
    <source>
        <dbReference type="ARBA" id="ARBA00023015"/>
    </source>
</evidence>
<evidence type="ECO:0000256" key="4">
    <source>
        <dbReference type="ARBA" id="ARBA00023163"/>
    </source>
</evidence>
<dbReference type="InterPro" id="IPR000847">
    <property type="entry name" value="LysR_HTH_N"/>
</dbReference>
<dbReference type="Pfam" id="PF00126">
    <property type="entry name" value="HTH_1"/>
    <property type="match status" value="1"/>
</dbReference>
<dbReference type="Pfam" id="PF03466">
    <property type="entry name" value="LysR_substrate"/>
    <property type="match status" value="1"/>
</dbReference>
<evidence type="ECO:0000256" key="1">
    <source>
        <dbReference type="ARBA" id="ARBA00009437"/>
    </source>
</evidence>